<dbReference type="EMBL" id="QEPT01000003">
    <property type="protein sequence ID" value="RDE84313.1"/>
    <property type="molecule type" value="Genomic_DNA"/>
</dbReference>
<evidence type="ECO:0000313" key="5">
    <source>
        <dbReference type="Proteomes" id="UP000253823"/>
    </source>
</evidence>
<reference evidence="2 4" key="1">
    <citation type="submission" date="2016-06" db="EMBL/GenBank/DDBJ databases">
        <title>Simultaneous identification of Haemophilus influenzae and Haemophilus haemolyticus using TaqMan real-time PCR.</title>
        <authorList>
            <person name="Price E.P."/>
            <person name="Sarovich D.S."/>
            <person name="Harris T."/>
            <person name="Spargo J.C."/>
            <person name="Nosworthy E."/>
            <person name="Beissbarth J."/>
            <person name="Smith-Vaughan H.C."/>
        </authorList>
    </citation>
    <scope>NUCLEOTIDE SEQUENCE [LARGE SCALE GENOMIC DNA]</scope>
    <source>
        <strain evidence="2 4">ATCC 9796</strain>
    </source>
</reference>
<sequence length="91" mass="10205">MTTATLQQLMVINKGRSLPLLIKTKSALLDIATWALWGYVITFVARYADRIFTKPIIDSLLFLDIVSIMFTVSAVLVVLAYVWSILTVAKE</sequence>
<dbReference type="EMBL" id="MAQD01000005">
    <property type="protein sequence ID" value="OBY52367.1"/>
    <property type="molecule type" value="Genomic_DNA"/>
</dbReference>
<gene>
    <name evidence="2" type="ORF">BBB48_04375</name>
    <name evidence="3" type="ORF">DPV95_05455</name>
</gene>
<name>A0AAQ0H088_HAEPA</name>
<accession>A0AAQ0H088</accession>
<evidence type="ECO:0000313" key="3">
    <source>
        <dbReference type="EMBL" id="RDE84313.1"/>
    </source>
</evidence>
<evidence type="ECO:0000256" key="1">
    <source>
        <dbReference type="SAM" id="Phobius"/>
    </source>
</evidence>
<keyword evidence="1" id="KW-1133">Transmembrane helix</keyword>
<dbReference type="Proteomes" id="UP000253823">
    <property type="component" value="Unassembled WGS sequence"/>
</dbReference>
<dbReference type="Proteomes" id="UP000092740">
    <property type="component" value="Unassembled WGS sequence"/>
</dbReference>
<feature type="transmembrane region" description="Helical" evidence="1">
    <location>
        <begin position="60"/>
        <end position="83"/>
    </location>
</feature>
<protein>
    <submittedName>
        <fullName evidence="3">HmsD</fullName>
    </submittedName>
</protein>
<comment type="caution">
    <text evidence="3">The sequence shown here is derived from an EMBL/GenBank/DDBJ whole genome shotgun (WGS) entry which is preliminary data.</text>
</comment>
<dbReference type="AlphaFoldDB" id="A0AAQ0H088"/>
<keyword evidence="1" id="KW-0812">Transmembrane</keyword>
<organism evidence="3 5">
    <name type="scientific">Haemophilus parainfluenzae</name>
    <dbReference type="NCBI Taxonomy" id="729"/>
    <lineage>
        <taxon>Bacteria</taxon>
        <taxon>Pseudomonadati</taxon>
        <taxon>Pseudomonadota</taxon>
        <taxon>Gammaproteobacteria</taxon>
        <taxon>Pasteurellales</taxon>
        <taxon>Pasteurellaceae</taxon>
        <taxon>Haemophilus</taxon>
    </lineage>
</organism>
<keyword evidence="1" id="KW-0472">Membrane</keyword>
<feature type="transmembrane region" description="Helical" evidence="1">
    <location>
        <begin position="27"/>
        <end position="48"/>
    </location>
</feature>
<proteinExistence type="predicted"/>
<reference evidence="3 5" key="2">
    <citation type="submission" date="2018-05" db="EMBL/GenBank/DDBJ databases">
        <title>Draft Genome Sequences for a Diverse set of 7 Haemophilus Species.</title>
        <authorList>
            <person name="Nichols M."/>
            <person name="Topaz N."/>
            <person name="Wang X."/>
            <person name="Wang X."/>
            <person name="Boxrud D."/>
        </authorList>
    </citation>
    <scope>NUCLEOTIDE SEQUENCE [LARGE SCALE GENOMIC DNA]</scope>
    <source>
        <strain evidence="3 5">C2006002596</strain>
    </source>
</reference>
<evidence type="ECO:0000313" key="2">
    <source>
        <dbReference type="EMBL" id="OBY52367.1"/>
    </source>
</evidence>
<dbReference type="RefSeq" id="WP_005698923.1">
    <property type="nucleotide sequence ID" value="NZ_JADCLV010000008.1"/>
</dbReference>
<evidence type="ECO:0000313" key="4">
    <source>
        <dbReference type="Proteomes" id="UP000092740"/>
    </source>
</evidence>